<dbReference type="EMBL" id="JARRIG010000005">
    <property type="protein sequence ID" value="MFA4804821.1"/>
    <property type="molecule type" value="Genomic_DNA"/>
</dbReference>
<dbReference type="RefSeq" id="WP_372823999.1">
    <property type="nucleotide sequence ID" value="NZ_JARRIF010000005.1"/>
</dbReference>
<dbReference type="PANTHER" id="PTHR43584:SF8">
    <property type="entry name" value="N-ACETYLMURAMATE ALPHA-1-PHOSPHATE URIDYLYLTRANSFERASE"/>
    <property type="match status" value="1"/>
</dbReference>
<keyword evidence="5" id="KW-1185">Reference proteome</keyword>
<dbReference type="CDD" id="cd02523">
    <property type="entry name" value="PC_cytidylyltransferase"/>
    <property type="match status" value="1"/>
</dbReference>
<evidence type="ECO:0000313" key="4">
    <source>
        <dbReference type="EMBL" id="MFA4804821.1"/>
    </source>
</evidence>
<comment type="caution">
    <text evidence="4">The sequence shown here is derived from an EMBL/GenBank/DDBJ whole genome shotgun (WGS) entry which is preliminary data.</text>
</comment>
<evidence type="ECO:0000256" key="2">
    <source>
        <dbReference type="ARBA" id="ARBA00022695"/>
    </source>
</evidence>
<proteinExistence type="predicted"/>
<sequence>MKAVILAAGIGSRLRDITKDKPKCLLKIKDNLTIIEYQIRVLKEIANIQYKDIFVIGGHKFEKLSFLKKYGINIIFNPKYSQYNNIYSFYMAKQYITEDFILVNGDTLFHPKILKLLVKTDIGTYFVIDNIKKLGEEEMKVIIRDNRIMRFGKDINPENSQGEYIGLARFSWSDAKIIFEKMEELIESGKTNIWYELAINYVLDKILARPIYTNGLPWIEIDTPEDYKKAKAMAEVIIVDI</sequence>
<gene>
    <name evidence="4" type="ORF">P8X34_08795</name>
</gene>
<keyword evidence="2 4" id="KW-0548">Nucleotidyltransferase</keyword>
<keyword evidence="1" id="KW-0808">Transferase</keyword>
<protein>
    <submittedName>
        <fullName evidence="4">Phosphocholine cytidylyltransferase family protein</fullName>
    </submittedName>
</protein>
<accession>A0ABV4T810</accession>
<dbReference type="Pfam" id="PF12804">
    <property type="entry name" value="NTP_transf_3"/>
    <property type="match status" value="1"/>
</dbReference>
<organism evidence="4 5">
    <name type="scientific">Pyrococcus kukulkanii</name>
    <dbReference type="NCBI Taxonomy" id="1609559"/>
    <lineage>
        <taxon>Archaea</taxon>
        <taxon>Methanobacteriati</taxon>
        <taxon>Methanobacteriota</taxon>
        <taxon>Thermococci</taxon>
        <taxon>Thermococcales</taxon>
        <taxon>Thermococcaceae</taxon>
        <taxon>Pyrococcus</taxon>
    </lineage>
</organism>
<dbReference type="InterPro" id="IPR029044">
    <property type="entry name" value="Nucleotide-diphossugar_trans"/>
</dbReference>
<dbReference type="InterPro" id="IPR050065">
    <property type="entry name" value="GlmU-like"/>
</dbReference>
<reference evidence="4 5" key="1">
    <citation type="submission" date="2023-03" db="EMBL/GenBank/DDBJ databases">
        <title>Speciation in Pyrococcus: adaptation to high temperature as a mechanism.</title>
        <authorList>
            <person name="Gu J."/>
        </authorList>
    </citation>
    <scope>NUCLEOTIDE SEQUENCE [LARGE SCALE GENOMIC DNA]</scope>
    <source>
        <strain evidence="4 5">LMOA34</strain>
    </source>
</reference>
<feature type="domain" description="MobA-like NTP transferase" evidence="3">
    <location>
        <begin position="3"/>
        <end position="118"/>
    </location>
</feature>
<dbReference type="PANTHER" id="PTHR43584">
    <property type="entry name" value="NUCLEOTIDYL TRANSFERASE"/>
    <property type="match status" value="1"/>
</dbReference>
<dbReference type="Proteomes" id="UP001571980">
    <property type="component" value="Unassembled WGS sequence"/>
</dbReference>
<evidence type="ECO:0000256" key="1">
    <source>
        <dbReference type="ARBA" id="ARBA00022679"/>
    </source>
</evidence>
<dbReference type="Gene3D" id="3.90.550.10">
    <property type="entry name" value="Spore Coat Polysaccharide Biosynthesis Protein SpsA, Chain A"/>
    <property type="match status" value="1"/>
</dbReference>
<dbReference type="InterPro" id="IPR025877">
    <property type="entry name" value="MobA-like_NTP_Trfase"/>
</dbReference>
<name>A0ABV4T810_9EURY</name>
<evidence type="ECO:0000313" key="5">
    <source>
        <dbReference type="Proteomes" id="UP001571980"/>
    </source>
</evidence>
<evidence type="ECO:0000259" key="3">
    <source>
        <dbReference type="Pfam" id="PF12804"/>
    </source>
</evidence>
<dbReference type="SUPFAM" id="SSF53448">
    <property type="entry name" value="Nucleotide-diphospho-sugar transferases"/>
    <property type="match status" value="1"/>
</dbReference>
<dbReference type="GO" id="GO:0016779">
    <property type="term" value="F:nucleotidyltransferase activity"/>
    <property type="evidence" value="ECO:0007669"/>
    <property type="project" value="UniProtKB-KW"/>
</dbReference>